<keyword evidence="4" id="KW-0732">Signal</keyword>
<dbReference type="GO" id="GO:0008270">
    <property type="term" value="F:zinc ion binding"/>
    <property type="evidence" value="ECO:0007669"/>
    <property type="project" value="UniProtKB-KW"/>
</dbReference>
<gene>
    <name evidence="6" type="ORF">EEDITHA_LOCUS2144</name>
</gene>
<evidence type="ECO:0000313" key="7">
    <source>
        <dbReference type="Proteomes" id="UP001153954"/>
    </source>
</evidence>
<organism evidence="6 7">
    <name type="scientific">Euphydryas editha</name>
    <name type="common">Edith's checkerspot</name>
    <dbReference type="NCBI Taxonomy" id="104508"/>
    <lineage>
        <taxon>Eukaryota</taxon>
        <taxon>Metazoa</taxon>
        <taxon>Ecdysozoa</taxon>
        <taxon>Arthropoda</taxon>
        <taxon>Hexapoda</taxon>
        <taxon>Insecta</taxon>
        <taxon>Pterygota</taxon>
        <taxon>Neoptera</taxon>
        <taxon>Endopterygota</taxon>
        <taxon>Lepidoptera</taxon>
        <taxon>Glossata</taxon>
        <taxon>Ditrysia</taxon>
        <taxon>Papilionoidea</taxon>
        <taxon>Nymphalidae</taxon>
        <taxon>Nymphalinae</taxon>
        <taxon>Euphydryas</taxon>
    </lineage>
</organism>
<proteinExistence type="predicted"/>
<keyword evidence="1" id="KW-0479">Metal-binding</keyword>
<dbReference type="AlphaFoldDB" id="A0AAU9TF10"/>
<evidence type="ECO:0000259" key="5">
    <source>
        <dbReference type="Pfam" id="PF04500"/>
    </source>
</evidence>
<evidence type="ECO:0000256" key="1">
    <source>
        <dbReference type="ARBA" id="ARBA00022723"/>
    </source>
</evidence>
<keyword evidence="3" id="KW-0862">Zinc</keyword>
<sequence>MSHRWAKSPPLFTGCVNCVFFLVRFETTRFGNPVMVLGKYRYNRWSYSKGPHVRWTCVKNMVGCRATIITMDNVIVRARNFHTHS</sequence>
<accession>A0AAU9TF10</accession>
<dbReference type="Gene3D" id="2.20.25.240">
    <property type="match status" value="1"/>
</dbReference>
<name>A0AAU9TF10_EUPED</name>
<evidence type="ECO:0000256" key="2">
    <source>
        <dbReference type="ARBA" id="ARBA00022771"/>
    </source>
</evidence>
<comment type="caution">
    <text evidence="6">The sequence shown here is derived from an EMBL/GenBank/DDBJ whole genome shotgun (WGS) entry which is preliminary data.</text>
</comment>
<evidence type="ECO:0000256" key="3">
    <source>
        <dbReference type="ARBA" id="ARBA00022833"/>
    </source>
</evidence>
<keyword evidence="2" id="KW-0863">Zinc-finger</keyword>
<evidence type="ECO:0000313" key="6">
    <source>
        <dbReference type="EMBL" id="CAH2085696.1"/>
    </source>
</evidence>
<dbReference type="Proteomes" id="UP001153954">
    <property type="component" value="Unassembled WGS sequence"/>
</dbReference>
<evidence type="ECO:0000256" key="4">
    <source>
        <dbReference type="SAM" id="SignalP"/>
    </source>
</evidence>
<reference evidence="6" key="1">
    <citation type="submission" date="2022-03" db="EMBL/GenBank/DDBJ databases">
        <authorList>
            <person name="Tunstrom K."/>
        </authorList>
    </citation>
    <scope>NUCLEOTIDE SEQUENCE</scope>
</reference>
<dbReference type="InterPro" id="IPR007588">
    <property type="entry name" value="Znf_FLYWCH"/>
</dbReference>
<feature type="signal peptide" evidence="4">
    <location>
        <begin position="1"/>
        <end position="18"/>
    </location>
</feature>
<dbReference type="Pfam" id="PF04500">
    <property type="entry name" value="FLYWCH"/>
    <property type="match status" value="1"/>
</dbReference>
<keyword evidence="7" id="KW-1185">Reference proteome</keyword>
<feature type="domain" description="FLYWCH-type" evidence="5">
    <location>
        <begin position="25"/>
        <end position="84"/>
    </location>
</feature>
<dbReference type="EMBL" id="CAKOGL010000004">
    <property type="protein sequence ID" value="CAH2085696.1"/>
    <property type="molecule type" value="Genomic_DNA"/>
</dbReference>
<protein>
    <recommendedName>
        <fullName evidence="5">FLYWCH-type domain-containing protein</fullName>
    </recommendedName>
</protein>
<feature type="chain" id="PRO_5043426340" description="FLYWCH-type domain-containing protein" evidence="4">
    <location>
        <begin position="19"/>
        <end position="85"/>
    </location>
</feature>